<accession>A0A1H7W5Z6</accession>
<dbReference type="RefSeq" id="WP_089998262.1">
    <property type="nucleotide sequence ID" value="NZ_FOBV01000001.1"/>
</dbReference>
<proteinExistence type="predicted"/>
<keyword evidence="4" id="KW-1185">Reference proteome</keyword>
<dbReference type="OrthoDB" id="290051at2"/>
<feature type="transmembrane region" description="Helical" evidence="1">
    <location>
        <begin position="164"/>
        <end position="184"/>
    </location>
</feature>
<evidence type="ECO:0000259" key="2">
    <source>
        <dbReference type="Pfam" id="PF01757"/>
    </source>
</evidence>
<keyword evidence="3" id="KW-0378">Hydrolase</keyword>
<keyword evidence="3" id="KW-0808">Transferase</keyword>
<keyword evidence="1" id="KW-0812">Transmembrane</keyword>
<evidence type="ECO:0000313" key="4">
    <source>
        <dbReference type="Proteomes" id="UP000199450"/>
    </source>
</evidence>
<keyword evidence="3" id="KW-0012">Acyltransferase</keyword>
<dbReference type="AlphaFoldDB" id="A0A1H7W5Z6"/>
<keyword evidence="1" id="KW-1133">Transmembrane helix</keyword>
<dbReference type="PANTHER" id="PTHR23028:SF53">
    <property type="entry name" value="ACYL_TRANSF_3 DOMAIN-CONTAINING PROTEIN"/>
    <property type="match status" value="1"/>
</dbReference>
<keyword evidence="1" id="KW-0472">Membrane</keyword>
<name>A0A1H7W5Z6_9FLAO</name>
<feature type="transmembrane region" description="Helical" evidence="1">
    <location>
        <begin position="285"/>
        <end position="304"/>
    </location>
</feature>
<feature type="transmembrane region" description="Helical" evidence="1">
    <location>
        <begin position="190"/>
        <end position="211"/>
    </location>
</feature>
<feature type="transmembrane region" description="Helical" evidence="1">
    <location>
        <begin position="223"/>
        <end position="242"/>
    </location>
</feature>
<dbReference type="InterPro" id="IPR050879">
    <property type="entry name" value="Acyltransferase_3"/>
</dbReference>
<feature type="transmembrane region" description="Helical" evidence="1">
    <location>
        <begin position="44"/>
        <end position="66"/>
    </location>
</feature>
<gene>
    <name evidence="3" type="ORF">SAMN05421856_101521</name>
</gene>
<feature type="transmembrane region" description="Helical" evidence="1">
    <location>
        <begin position="254"/>
        <end position="273"/>
    </location>
</feature>
<dbReference type="GO" id="GO:0016020">
    <property type="term" value="C:membrane"/>
    <property type="evidence" value="ECO:0007669"/>
    <property type="project" value="TreeGrafter"/>
</dbReference>
<dbReference type="InterPro" id="IPR002656">
    <property type="entry name" value="Acyl_transf_3_dom"/>
</dbReference>
<feature type="transmembrane region" description="Helical" evidence="1">
    <location>
        <begin position="86"/>
        <end position="104"/>
    </location>
</feature>
<reference evidence="4" key="1">
    <citation type="submission" date="2016-10" db="EMBL/GenBank/DDBJ databases">
        <authorList>
            <person name="Varghese N."/>
            <person name="Submissions S."/>
        </authorList>
    </citation>
    <scope>NUCLEOTIDE SEQUENCE [LARGE SCALE GENOMIC DNA]</scope>
    <source>
        <strain evidence="4">DSM 17453</strain>
    </source>
</reference>
<feature type="transmembrane region" description="Helical" evidence="1">
    <location>
        <begin position="139"/>
        <end position="159"/>
    </location>
</feature>
<protein>
    <submittedName>
        <fullName evidence="3">Peptidoglycan/LPS O-acetylase OafA/YrhL, contains acyltransferase and SGNH-hydrolase domains</fullName>
    </submittedName>
</protein>
<evidence type="ECO:0000256" key="1">
    <source>
        <dbReference type="SAM" id="Phobius"/>
    </source>
</evidence>
<feature type="domain" description="Acyltransferase 3" evidence="2">
    <location>
        <begin position="7"/>
        <end position="335"/>
    </location>
</feature>
<feature type="transmembrane region" description="Helical" evidence="1">
    <location>
        <begin position="316"/>
        <end position="338"/>
    </location>
</feature>
<dbReference type="PANTHER" id="PTHR23028">
    <property type="entry name" value="ACETYLTRANSFERASE"/>
    <property type="match status" value="1"/>
</dbReference>
<dbReference type="STRING" id="295069.SAMN05421856_101521"/>
<dbReference type="GO" id="GO:0016747">
    <property type="term" value="F:acyltransferase activity, transferring groups other than amino-acyl groups"/>
    <property type="evidence" value="ECO:0007669"/>
    <property type="project" value="InterPro"/>
</dbReference>
<dbReference type="Pfam" id="PF01757">
    <property type="entry name" value="Acyl_transf_3"/>
    <property type="match status" value="1"/>
</dbReference>
<dbReference type="Proteomes" id="UP000199450">
    <property type="component" value="Unassembled WGS sequence"/>
</dbReference>
<dbReference type="GO" id="GO:0000271">
    <property type="term" value="P:polysaccharide biosynthetic process"/>
    <property type="evidence" value="ECO:0007669"/>
    <property type="project" value="TreeGrafter"/>
</dbReference>
<evidence type="ECO:0000313" key="3">
    <source>
        <dbReference type="EMBL" id="SEM17012.1"/>
    </source>
</evidence>
<dbReference type="GO" id="GO:0016787">
    <property type="term" value="F:hydrolase activity"/>
    <property type="evidence" value="ECO:0007669"/>
    <property type="project" value="UniProtKB-KW"/>
</dbReference>
<organism evidence="3 4">
    <name type="scientific">Chryseobacterium taichungense</name>
    <dbReference type="NCBI Taxonomy" id="295069"/>
    <lineage>
        <taxon>Bacteria</taxon>
        <taxon>Pseudomonadati</taxon>
        <taxon>Bacteroidota</taxon>
        <taxon>Flavobacteriia</taxon>
        <taxon>Flavobacteriales</taxon>
        <taxon>Weeksellaceae</taxon>
        <taxon>Chryseobacterium group</taxon>
        <taxon>Chryseobacterium</taxon>
    </lineage>
</organism>
<sequence length="367" mass="43201">MKLTYYKNLDGVRAIAALMVMVFHFFQSIEINTPTLSRLSKISIFGQTGVTLFFVLSGFLITRILIFTKSNTDYFKNFYLRRTLRIFPLYYLFLLIFYYAYPFIFKSEFIPIGQQIFYYTYLQNFAITFNWATDGPGHFWSLAVEEQFYLFWPLVVYLFSNKNLYRIIVGIIAGSFILRIIMLMHNYEVFYFTFTRFDSLAIGALLSLLEIRQIFNKRNANKFLLLTVGILAPTLVLWTFVTGEANNIIQAIKYVLLSFTYFALIGYVLSINAGNFVNTILESKFFAYTGKISYGLYVYHPFAYMLSKRFMYTENWILNMIIGFALTYILAALSYHLYESNFLKLKKYFEYSGKKEMIQKKTTTNIV</sequence>
<feature type="transmembrane region" description="Helical" evidence="1">
    <location>
        <begin position="12"/>
        <end position="32"/>
    </location>
</feature>
<dbReference type="EMBL" id="FOBV01000001">
    <property type="protein sequence ID" value="SEM17012.1"/>
    <property type="molecule type" value="Genomic_DNA"/>
</dbReference>